<feature type="region of interest" description="Disordered" evidence="1">
    <location>
        <begin position="252"/>
        <end position="635"/>
    </location>
</feature>
<feature type="compositionally biased region" description="Basic and acidic residues" evidence="1">
    <location>
        <begin position="329"/>
        <end position="354"/>
    </location>
</feature>
<proteinExistence type="predicted"/>
<comment type="caution">
    <text evidence="2">The sequence shown here is derived from an EMBL/GenBank/DDBJ whole genome shotgun (WGS) entry which is preliminary data.</text>
</comment>
<feature type="compositionally biased region" description="Gly residues" evidence="1">
    <location>
        <begin position="858"/>
        <end position="878"/>
    </location>
</feature>
<feature type="compositionally biased region" description="Polar residues" evidence="1">
    <location>
        <begin position="1"/>
        <end position="11"/>
    </location>
</feature>
<feature type="compositionally biased region" description="Gly residues" evidence="1">
    <location>
        <begin position="281"/>
        <end position="324"/>
    </location>
</feature>
<feature type="compositionally biased region" description="Basic and acidic residues" evidence="1">
    <location>
        <begin position="144"/>
        <end position="159"/>
    </location>
</feature>
<feature type="compositionally biased region" description="Low complexity" evidence="1">
    <location>
        <begin position="19"/>
        <end position="31"/>
    </location>
</feature>
<protein>
    <submittedName>
        <fullName evidence="2">Uncharacterized protein</fullName>
    </submittedName>
</protein>
<evidence type="ECO:0000256" key="1">
    <source>
        <dbReference type="SAM" id="MobiDB-lite"/>
    </source>
</evidence>
<organism evidence="2 3">
    <name type="scientific">Edaphochlamys debaryana</name>
    <dbReference type="NCBI Taxonomy" id="47281"/>
    <lineage>
        <taxon>Eukaryota</taxon>
        <taxon>Viridiplantae</taxon>
        <taxon>Chlorophyta</taxon>
        <taxon>core chlorophytes</taxon>
        <taxon>Chlorophyceae</taxon>
        <taxon>CS clade</taxon>
        <taxon>Chlamydomonadales</taxon>
        <taxon>Chlamydomonadales incertae sedis</taxon>
        <taxon>Edaphochlamys</taxon>
    </lineage>
</organism>
<feature type="region of interest" description="Disordered" evidence="1">
    <location>
        <begin position="105"/>
        <end position="169"/>
    </location>
</feature>
<feature type="compositionally biased region" description="Low complexity" evidence="1">
    <location>
        <begin position="160"/>
        <end position="169"/>
    </location>
</feature>
<feature type="compositionally biased region" description="Basic and acidic residues" evidence="1">
    <location>
        <begin position="370"/>
        <end position="380"/>
    </location>
</feature>
<feature type="compositionally biased region" description="Polar residues" evidence="1">
    <location>
        <begin position="32"/>
        <end position="42"/>
    </location>
</feature>
<feature type="compositionally biased region" description="Basic and acidic residues" evidence="1">
    <location>
        <begin position="562"/>
        <end position="571"/>
    </location>
</feature>
<feature type="compositionally biased region" description="Acidic residues" evidence="1">
    <location>
        <begin position="127"/>
        <end position="143"/>
    </location>
</feature>
<feature type="compositionally biased region" description="Low complexity" evidence="1">
    <location>
        <begin position="519"/>
        <end position="561"/>
    </location>
</feature>
<feature type="compositionally biased region" description="Basic and acidic residues" evidence="1">
    <location>
        <begin position="907"/>
        <end position="919"/>
    </location>
</feature>
<feature type="region of interest" description="Disordered" evidence="1">
    <location>
        <begin position="699"/>
        <end position="977"/>
    </location>
</feature>
<feature type="compositionally biased region" description="Low complexity" evidence="1">
    <location>
        <begin position="817"/>
        <end position="831"/>
    </location>
</feature>
<name>A0A836BVM7_9CHLO</name>
<feature type="compositionally biased region" description="Acidic residues" evidence="1">
    <location>
        <begin position="53"/>
        <end position="78"/>
    </location>
</feature>
<dbReference type="AlphaFoldDB" id="A0A836BVM7"/>
<dbReference type="OrthoDB" id="545876at2759"/>
<accession>A0A836BVM7</accession>
<feature type="region of interest" description="Disordered" evidence="1">
    <location>
        <begin position="201"/>
        <end position="224"/>
    </location>
</feature>
<feature type="region of interest" description="Disordered" evidence="1">
    <location>
        <begin position="1"/>
        <end position="80"/>
    </location>
</feature>
<evidence type="ECO:0000313" key="3">
    <source>
        <dbReference type="Proteomes" id="UP000612055"/>
    </source>
</evidence>
<keyword evidence="3" id="KW-1185">Reference proteome</keyword>
<feature type="compositionally biased region" description="Acidic residues" evidence="1">
    <location>
        <begin position="214"/>
        <end position="223"/>
    </location>
</feature>
<gene>
    <name evidence="2" type="ORF">HYH03_011324</name>
</gene>
<sequence>MQSAASSSRSVTKQEKGSSNHGSNAGGARSNDSTPRSQNGKSLAQRIARRDDFDVDSEDDDLDGFIYEDESTSEDEREDYVNAFCRKKKVKADDYSEYEGAAVRALTAGRKAPKSAAMRRQDREASDSEESSDDGDDEYDPEEERIRELRMRKRAEQKAKAQALASAKSAASAVSAAGTSVTAGGKPGAANVGTAAAYAASAASQYWQTKRDEDDVGTGDDEPQLSRLQQLKVLQERAAAKAAAQAAAAAKAAQKAALKSAKREKVRVKIVASDEDDEDGGGGGGGTGGGGGGVSSGGGGAKSGASGTGAGLAGGAGAGGGKAKGGVRIAEKRSERTDRDSGEELEETHSHTRFAEPGGGQRDITTDNSTARKWEDEQRSVTHSVTTAPFKPGGGPGGPGPGPGHGPGSVSHPTPPSQPPPANIPLRLPQRKESEGGGIVHLQPPPGPQSDRPGGGGRERISLTMSEEPPMSERISLGAGRSVVAKERVSVPGESPLHPTPPPAHAAAAGRSKRTLVLPSSDGGAGPSAAKAPPAKVAAAAAGSSTGPAHAPHAGFHPAAPHKSETTKTDDFDVDEMLNSFQPPGAGKEATWAGARPQPPSEPRPGADISSRGAPEQKRSIRNVKSDFVSLTKDDDDPLDVAARMLSLPATAARPVQSVPTGTGSGGLSASGLPVSGTLSAPASGAVSAPSMTRFSRVGSSILGPSGPSVSHDGSPLAHDASRNVSITGGSPRIGSVTGASPMRPKRQSAANDATLMAVNSAPQVGIGGGGGGLLPPAEASPLRQRPSGLGSVGSGALGSPRQSLNGTELLLPSIRPPSQSGSRASESGSPYHSGGLLGGFSQDLQSRSSNGGASSNGSGGGAGPGSGQIPGMSGGSIHGRSRFGNATHQALQAEAMRASMPSVPAREYDSDSALSREPKHGHRASWNGTSLQPTARGPQLPATNLGYGSVGGAASVGMGPGPGRPSRLGQVSMVGA</sequence>
<evidence type="ECO:0000313" key="2">
    <source>
        <dbReference type="EMBL" id="KAG2490197.1"/>
    </source>
</evidence>
<dbReference type="Proteomes" id="UP000612055">
    <property type="component" value="Unassembled WGS sequence"/>
</dbReference>
<dbReference type="EMBL" id="JAEHOE010000064">
    <property type="protein sequence ID" value="KAG2490197.1"/>
    <property type="molecule type" value="Genomic_DNA"/>
</dbReference>
<feature type="compositionally biased region" description="Pro residues" evidence="1">
    <location>
        <begin position="413"/>
        <end position="423"/>
    </location>
</feature>
<reference evidence="2" key="1">
    <citation type="journal article" date="2020" name="bioRxiv">
        <title>Comparative genomics of Chlamydomonas.</title>
        <authorList>
            <person name="Craig R.J."/>
            <person name="Hasan A.R."/>
            <person name="Ness R.W."/>
            <person name="Keightley P.D."/>
        </authorList>
    </citation>
    <scope>NUCLEOTIDE SEQUENCE</scope>
    <source>
        <strain evidence="2">CCAP 11/70</strain>
    </source>
</reference>